<evidence type="ECO:0000256" key="2">
    <source>
        <dbReference type="ARBA" id="ARBA00022475"/>
    </source>
</evidence>
<gene>
    <name evidence="8" type="ORF">HMPREF0291_12072</name>
</gene>
<evidence type="ECO:0000313" key="9">
    <source>
        <dbReference type="Proteomes" id="UP000004208"/>
    </source>
</evidence>
<evidence type="ECO:0000256" key="1">
    <source>
        <dbReference type="ARBA" id="ARBA00004651"/>
    </source>
</evidence>
<protein>
    <recommendedName>
        <fullName evidence="7">Cardiolipin synthase N-terminal domain-containing protein</fullName>
    </recommendedName>
</protein>
<organism evidence="8 9">
    <name type="scientific">Corynebacterium genitalium ATCC 33030</name>
    <dbReference type="NCBI Taxonomy" id="585529"/>
    <lineage>
        <taxon>Bacteria</taxon>
        <taxon>Bacillati</taxon>
        <taxon>Actinomycetota</taxon>
        <taxon>Actinomycetes</taxon>
        <taxon>Mycobacteriales</taxon>
        <taxon>Corynebacteriaceae</taxon>
        <taxon>Corynebacterium</taxon>
    </lineage>
</organism>
<comment type="subcellular location">
    <subcellularLocation>
        <location evidence="1">Cell membrane</location>
        <topology evidence="1">Multi-pass membrane protein</topology>
    </subcellularLocation>
</comment>
<comment type="caution">
    <text evidence="8">The sequence shown here is derived from an EMBL/GenBank/DDBJ whole genome shotgun (WGS) entry which is preliminary data.</text>
</comment>
<dbReference type="Pfam" id="PF13396">
    <property type="entry name" value="PLDc_N"/>
    <property type="match status" value="1"/>
</dbReference>
<keyword evidence="9" id="KW-1185">Reference proteome</keyword>
<keyword evidence="5 6" id="KW-0472">Membrane</keyword>
<evidence type="ECO:0000259" key="7">
    <source>
        <dbReference type="Pfam" id="PF13396"/>
    </source>
</evidence>
<dbReference type="Proteomes" id="UP000004208">
    <property type="component" value="Unassembled WGS sequence"/>
</dbReference>
<evidence type="ECO:0000313" key="8">
    <source>
        <dbReference type="EMBL" id="EFK54414.1"/>
    </source>
</evidence>
<evidence type="ECO:0000256" key="3">
    <source>
        <dbReference type="ARBA" id="ARBA00022692"/>
    </source>
</evidence>
<feature type="transmembrane region" description="Helical" evidence="6">
    <location>
        <begin position="62"/>
        <end position="82"/>
    </location>
</feature>
<dbReference type="STRING" id="585529.HMPREF0291_12072"/>
<dbReference type="InterPro" id="IPR027379">
    <property type="entry name" value="CLS_N"/>
</dbReference>
<keyword evidence="2" id="KW-1003">Cell membrane</keyword>
<evidence type="ECO:0000256" key="5">
    <source>
        <dbReference type="ARBA" id="ARBA00023136"/>
    </source>
</evidence>
<feature type="transmembrane region" description="Helical" evidence="6">
    <location>
        <begin position="28"/>
        <end position="50"/>
    </location>
</feature>
<dbReference type="EMBL" id="ACLJ02000003">
    <property type="protein sequence ID" value="EFK54414.1"/>
    <property type="molecule type" value="Genomic_DNA"/>
</dbReference>
<sequence length="111" mass="12351">MFNESVHLFAQTYSEYGTTTDVVIPEGLLIGLGIASLISFIVWLWAVIDFARTKPMDSTSRIIWLVALLFAGIFAALVWLLWGRRNKDKWRANDVTQTAPGGPSAPGGYQY</sequence>
<evidence type="ECO:0000256" key="6">
    <source>
        <dbReference type="SAM" id="Phobius"/>
    </source>
</evidence>
<name>D7WE60_9CORY</name>
<dbReference type="RefSeq" id="WP_005291246.1">
    <property type="nucleotide sequence ID" value="NZ_CM000961.1"/>
</dbReference>
<evidence type="ECO:0000256" key="4">
    <source>
        <dbReference type="ARBA" id="ARBA00022989"/>
    </source>
</evidence>
<dbReference type="GO" id="GO:0005886">
    <property type="term" value="C:plasma membrane"/>
    <property type="evidence" value="ECO:0007669"/>
    <property type="project" value="UniProtKB-SubCell"/>
</dbReference>
<reference evidence="8" key="1">
    <citation type="submission" date="2010-06" db="EMBL/GenBank/DDBJ databases">
        <authorList>
            <person name="Muzny D."/>
            <person name="Qin X."/>
            <person name="Buhay C."/>
            <person name="Dugan-Rocha S."/>
            <person name="Ding Y."/>
            <person name="Chen G."/>
            <person name="Hawes A."/>
            <person name="Holder M."/>
            <person name="Jhangiani S."/>
            <person name="Johnson A."/>
            <person name="Khan Z."/>
            <person name="Li Z."/>
            <person name="Liu W."/>
            <person name="Liu X."/>
            <person name="Perez L."/>
            <person name="Shen H."/>
            <person name="Wang Q."/>
            <person name="Watt J."/>
            <person name="Xi L."/>
            <person name="Xin Y."/>
            <person name="Zhou J."/>
            <person name="Deng J."/>
            <person name="Jiang H."/>
            <person name="Liu Y."/>
            <person name="Qu J."/>
            <person name="Song X.-Z."/>
            <person name="Zhang L."/>
            <person name="Villasana D."/>
            <person name="Johnson A."/>
            <person name="Liu J."/>
            <person name="Liyanage D."/>
            <person name="Lorensuhewa L."/>
            <person name="Robinson T."/>
            <person name="Song A."/>
            <person name="Song B.-B."/>
            <person name="Dinh H."/>
            <person name="Thornton R."/>
            <person name="Coyle M."/>
            <person name="Francisco L."/>
            <person name="Jackson L."/>
            <person name="Javaid M."/>
            <person name="Korchina V."/>
            <person name="Kovar C."/>
            <person name="Mata R."/>
            <person name="Mathew T."/>
            <person name="Ngo R."/>
            <person name="Nguyen L."/>
            <person name="Nguyen N."/>
            <person name="Okwuonu G."/>
            <person name="Ongeri F."/>
            <person name="Pham C."/>
            <person name="Simmons D."/>
            <person name="Wilczek-Boney K."/>
            <person name="Hale W."/>
            <person name="Jakkamsetti A."/>
            <person name="Pham P."/>
            <person name="Ruth R."/>
            <person name="San Lucas F."/>
            <person name="Warren J."/>
            <person name="Zhang J."/>
            <person name="Zhao Z."/>
            <person name="Zhou C."/>
            <person name="Zhu D."/>
            <person name="Lee S."/>
            <person name="Bess C."/>
            <person name="Blankenburg K."/>
            <person name="Forbes L."/>
            <person name="Fu Q."/>
            <person name="Gubbala S."/>
            <person name="Hirani K."/>
            <person name="Jayaseelan J.C."/>
            <person name="Lara F."/>
            <person name="Munidasa M."/>
            <person name="Palculict T."/>
            <person name="Patil S."/>
            <person name="Pu L.-L."/>
            <person name="Saada N."/>
            <person name="Tang L."/>
            <person name="Weissenberger G."/>
            <person name="Zhu Y."/>
            <person name="Hemphill L."/>
            <person name="Shang Y."/>
            <person name="Youmans B."/>
            <person name="Ayvaz T."/>
            <person name="Ross M."/>
            <person name="Santibanez J."/>
            <person name="Aqrawi P."/>
            <person name="Gross S."/>
            <person name="Joshi V."/>
            <person name="Fowler G."/>
            <person name="Nazareth L."/>
            <person name="Reid J."/>
            <person name="Worley K."/>
            <person name="Petrosino J."/>
            <person name="Highlander S."/>
            <person name="Gibbs R."/>
        </authorList>
    </citation>
    <scope>NUCLEOTIDE SEQUENCE [LARGE SCALE GENOMIC DNA]</scope>
    <source>
        <strain evidence="8">ATCC 33030</strain>
    </source>
</reference>
<feature type="domain" description="Cardiolipin synthase N-terminal" evidence="7">
    <location>
        <begin position="41"/>
        <end position="84"/>
    </location>
</feature>
<keyword evidence="4 6" id="KW-1133">Transmembrane helix</keyword>
<accession>D7WE60</accession>
<keyword evidence="3 6" id="KW-0812">Transmembrane</keyword>
<proteinExistence type="predicted"/>
<dbReference type="AlphaFoldDB" id="D7WE60"/>
<dbReference type="HOGENOM" id="CLU_2154123_0_0_11"/>